<dbReference type="PANTHER" id="PTHR48020">
    <property type="entry name" value="PROTON MYO-INOSITOL COTRANSPORTER"/>
    <property type="match status" value="1"/>
</dbReference>
<proteinExistence type="inferred from homology"/>
<feature type="transmembrane region" description="Helical" evidence="9">
    <location>
        <begin position="430"/>
        <end position="452"/>
    </location>
</feature>
<protein>
    <submittedName>
        <fullName evidence="11">Putative metabolite transport protein CsbC</fullName>
    </submittedName>
</protein>
<accession>A0A024Q7I1</accession>
<keyword evidence="12" id="KW-1185">Reference proteome</keyword>
<dbReference type="Gene3D" id="1.20.1250.20">
    <property type="entry name" value="MFS general substrate transporter like domains"/>
    <property type="match status" value="1"/>
</dbReference>
<organism evidence="11 12">
    <name type="scientific">Virgibacillus massiliensis</name>
    <dbReference type="NCBI Taxonomy" id="1462526"/>
    <lineage>
        <taxon>Bacteria</taxon>
        <taxon>Bacillati</taxon>
        <taxon>Bacillota</taxon>
        <taxon>Bacilli</taxon>
        <taxon>Bacillales</taxon>
        <taxon>Bacillaceae</taxon>
        <taxon>Virgibacillus</taxon>
    </lineage>
</organism>
<evidence type="ECO:0000256" key="8">
    <source>
        <dbReference type="RuleBase" id="RU003346"/>
    </source>
</evidence>
<dbReference type="FunFam" id="1.20.1250.20:FF:000073">
    <property type="entry name" value="MFS myo-inositol transporter, putative"/>
    <property type="match status" value="1"/>
</dbReference>
<dbReference type="InterPro" id="IPR020846">
    <property type="entry name" value="MFS_dom"/>
</dbReference>
<dbReference type="GO" id="GO:0022857">
    <property type="term" value="F:transmembrane transporter activity"/>
    <property type="evidence" value="ECO:0007669"/>
    <property type="project" value="InterPro"/>
</dbReference>
<sequence length="476" mass="52026">MQKWDIVYKRFLQALTIANLYEKEGLYDMKGKILNKKMIFFFGALGGLLYGYDMGVISGALLFIKNDIPLTSFTEGLVVSSMLFGAIFGSGFSGPLSDKFGRRRLVFMISIIFIIGSLVLAFAPNMEALVVGRLIIGLAVGGSTAIVPVYLSEMAPTESRGSLSSLNQLMITIGILSSYLVNYAFAEIEGWRWMVGLAVVPSLILMIGVLFMPESPRWLLEHRSESAARRVMKLTRKSGEIDKEIDEMHEINRISEGTWKVLASSWLRPTLIIGCTFALLQQIIGINAIIYYAPTIFSQAGLGDVTAILGTVGIGSVNVLMTIVAIMIIDKIDRKKLLITGNIGMVASLVIMAVLIWTLGLDSNLGAWIIVACLSLFIIFFAFTWGPVLWVMLPELFPMRARGAATGIAALALSIGSLLVAQFFPMLAEALGVGQVFLIFAVIGVVALIFVIKFLPETRGRSLEEIEADLRKRTAS</sequence>
<dbReference type="PROSITE" id="PS50850">
    <property type="entry name" value="MFS"/>
    <property type="match status" value="1"/>
</dbReference>
<name>A0A024Q7I1_9BACI</name>
<feature type="transmembrane region" description="Helical" evidence="9">
    <location>
        <begin position="191"/>
        <end position="213"/>
    </location>
</feature>
<dbReference type="Pfam" id="PF00083">
    <property type="entry name" value="Sugar_tr"/>
    <property type="match status" value="1"/>
</dbReference>
<feature type="transmembrane region" description="Helical" evidence="9">
    <location>
        <begin position="404"/>
        <end position="424"/>
    </location>
</feature>
<dbReference type="SUPFAM" id="SSF103473">
    <property type="entry name" value="MFS general substrate transporter"/>
    <property type="match status" value="1"/>
</dbReference>
<keyword evidence="5 9" id="KW-0812">Transmembrane</keyword>
<feature type="transmembrane region" description="Helical" evidence="9">
    <location>
        <begin position="305"/>
        <end position="330"/>
    </location>
</feature>
<evidence type="ECO:0000256" key="7">
    <source>
        <dbReference type="ARBA" id="ARBA00023136"/>
    </source>
</evidence>
<feature type="domain" description="Major facilitator superfamily (MFS) profile" evidence="10">
    <location>
        <begin position="39"/>
        <end position="459"/>
    </location>
</feature>
<dbReference type="InterPro" id="IPR047984">
    <property type="entry name" value="XylE-like"/>
</dbReference>
<feature type="transmembrane region" description="Helical" evidence="9">
    <location>
        <begin position="270"/>
        <end position="293"/>
    </location>
</feature>
<reference evidence="11 12" key="1">
    <citation type="submission" date="2014-03" db="EMBL/GenBank/DDBJ databases">
        <authorList>
            <person name="Urmite Genomes U."/>
        </authorList>
    </citation>
    <scope>NUCLEOTIDE SEQUENCE [LARGE SCALE GENOMIC DNA]</scope>
    <source>
        <strain evidence="11 12">Vm-5</strain>
    </source>
</reference>
<keyword evidence="6 9" id="KW-1133">Transmembrane helix</keyword>
<dbReference type="InterPro" id="IPR005828">
    <property type="entry name" value="MFS_sugar_transport-like"/>
</dbReference>
<comment type="similarity">
    <text evidence="2 8">Belongs to the major facilitator superfamily. Sugar transporter (TC 2.A.1.1) family.</text>
</comment>
<dbReference type="PRINTS" id="PR00171">
    <property type="entry name" value="SUGRTRNSPORT"/>
</dbReference>
<keyword evidence="7 9" id="KW-0472">Membrane</keyword>
<evidence type="ECO:0000256" key="1">
    <source>
        <dbReference type="ARBA" id="ARBA00004651"/>
    </source>
</evidence>
<reference evidence="12" key="2">
    <citation type="submission" date="2014-05" db="EMBL/GenBank/DDBJ databases">
        <title>Draft genome sequence of Virgibacillus massiliensis Vm-5.</title>
        <authorList>
            <person name="Khelaifia S."/>
            <person name="Croce O."/>
            <person name="Lagier J.C."/>
            <person name="Raoult D."/>
        </authorList>
    </citation>
    <scope>NUCLEOTIDE SEQUENCE [LARGE SCALE GENOMIC DNA]</scope>
    <source>
        <strain evidence="12">Vm-5</strain>
    </source>
</reference>
<dbReference type="InterPro" id="IPR050814">
    <property type="entry name" value="Myo-inositol_Transporter"/>
</dbReference>
<dbReference type="STRING" id="1462526.BN990_00699"/>
<dbReference type="InterPro" id="IPR036259">
    <property type="entry name" value="MFS_trans_sf"/>
</dbReference>
<feature type="transmembrane region" description="Helical" evidence="9">
    <location>
        <begin position="163"/>
        <end position="185"/>
    </location>
</feature>
<feature type="transmembrane region" description="Helical" evidence="9">
    <location>
        <begin position="76"/>
        <end position="93"/>
    </location>
</feature>
<dbReference type="PROSITE" id="PS00216">
    <property type="entry name" value="SUGAR_TRANSPORT_1"/>
    <property type="match status" value="1"/>
</dbReference>
<dbReference type="eggNOG" id="COG2814">
    <property type="taxonomic scope" value="Bacteria"/>
</dbReference>
<feature type="transmembrane region" description="Helical" evidence="9">
    <location>
        <begin position="337"/>
        <end position="359"/>
    </location>
</feature>
<feature type="transmembrane region" description="Helical" evidence="9">
    <location>
        <begin position="130"/>
        <end position="151"/>
    </location>
</feature>
<dbReference type="InterPro" id="IPR003663">
    <property type="entry name" value="Sugar/inositol_transpt"/>
</dbReference>
<feature type="transmembrane region" description="Helical" evidence="9">
    <location>
        <begin position="105"/>
        <end position="124"/>
    </location>
</feature>
<dbReference type="GO" id="GO:0005886">
    <property type="term" value="C:plasma membrane"/>
    <property type="evidence" value="ECO:0007669"/>
    <property type="project" value="UniProtKB-SubCell"/>
</dbReference>
<dbReference type="CDD" id="cd17359">
    <property type="entry name" value="MFS_XylE_like"/>
    <property type="match status" value="1"/>
</dbReference>
<evidence type="ECO:0000256" key="4">
    <source>
        <dbReference type="ARBA" id="ARBA00022475"/>
    </source>
</evidence>
<evidence type="ECO:0000256" key="2">
    <source>
        <dbReference type="ARBA" id="ARBA00010992"/>
    </source>
</evidence>
<feature type="transmembrane region" description="Helical" evidence="9">
    <location>
        <begin position="39"/>
        <end position="64"/>
    </location>
</feature>
<dbReference type="InterPro" id="IPR005829">
    <property type="entry name" value="Sugar_transporter_CS"/>
</dbReference>
<evidence type="ECO:0000256" key="5">
    <source>
        <dbReference type="ARBA" id="ARBA00022692"/>
    </source>
</evidence>
<evidence type="ECO:0000259" key="10">
    <source>
        <dbReference type="PROSITE" id="PS50850"/>
    </source>
</evidence>
<keyword evidence="4" id="KW-1003">Cell membrane</keyword>
<evidence type="ECO:0000313" key="11">
    <source>
        <dbReference type="EMBL" id="CDQ38429.1"/>
    </source>
</evidence>
<dbReference type="Proteomes" id="UP000028875">
    <property type="component" value="Unassembled WGS sequence"/>
</dbReference>
<dbReference type="EMBL" id="CCDP010000001">
    <property type="protein sequence ID" value="CDQ38429.1"/>
    <property type="molecule type" value="Genomic_DNA"/>
</dbReference>
<evidence type="ECO:0000256" key="9">
    <source>
        <dbReference type="SAM" id="Phobius"/>
    </source>
</evidence>
<feature type="transmembrane region" description="Helical" evidence="9">
    <location>
        <begin position="365"/>
        <end position="392"/>
    </location>
</feature>
<dbReference type="AlphaFoldDB" id="A0A024Q7I1"/>
<evidence type="ECO:0000256" key="3">
    <source>
        <dbReference type="ARBA" id="ARBA00022448"/>
    </source>
</evidence>
<comment type="subcellular location">
    <subcellularLocation>
        <location evidence="1">Cell membrane</location>
        <topology evidence="1">Multi-pass membrane protein</topology>
    </subcellularLocation>
</comment>
<evidence type="ECO:0000256" key="6">
    <source>
        <dbReference type="ARBA" id="ARBA00022989"/>
    </source>
</evidence>
<keyword evidence="3 8" id="KW-0813">Transport</keyword>
<dbReference type="PROSITE" id="PS00217">
    <property type="entry name" value="SUGAR_TRANSPORT_2"/>
    <property type="match status" value="1"/>
</dbReference>
<dbReference type="NCBIfam" id="TIGR00879">
    <property type="entry name" value="SP"/>
    <property type="match status" value="1"/>
</dbReference>
<evidence type="ECO:0000313" key="12">
    <source>
        <dbReference type="Proteomes" id="UP000028875"/>
    </source>
</evidence>
<gene>
    <name evidence="11" type="primary">csbC</name>
    <name evidence="11" type="ORF">BN990_00699</name>
</gene>
<dbReference type="PANTHER" id="PTHR48020:SF12">
    <property type="entry name" value="PROTON MYO-INOSITOL COTRANSPORTER"/>
    <property type="match status" value="1"/>
</dbReference>
<comment type="caution">
    <text evidence="11">The sequence shown here is derived from an EMBL/GenBank/DDBJ whole genome shotgun (WGS) entry which is preliminary data.</text>
</comment>